<evidence type="ECO:0000313" key="2">
    <source>
        <dbReference type="Proteomes" id="UP001157134"/>
    </source>
</evidence>
<dbReference type="EMBL" id="BSSV01000004">
    <property type="protein sequence ID" value="GLX85879.1"/>
    <property type="molecule type" value="Genomic_DNA"/>
</dbReference>
<dbReference type="Proteomes" id="UP001157134">
    <property type="component" value="Unassembled WGS sequence"/>
</dbReference>
<dbReference type="PROSITE" id="PS51257">
    <property type="entry name" value="PROKAR_LIPOPROTEIN"/>
    <property type="match status" value="1"/>
</dbReference>
<organism evidence="1 2">
    <name type="scientific">Thalassotalea loyana</name>
    <dbReference type="NCBI Taxonomy" id="280483"/>
    <lineage>
        <taxon>Bacteria</taxon>
        <taxon>Pseudomonadati</taxon>
        <taxon>Pseudomonadota</taxon>
        <taxon>Gammaproteobacteria</taxon>
        <taxon>Alteromonadales</taxon>
        <taxon>Colwelliaceae</taxon>
        <taxon>Thalassotalea</taxon>
    </lineage>
</organism>
<reference evidence="1 2" key="1">
    <citation type="submission" date="2023-03" db="EMBL/GenBank/DDBJ databases">
        <title>Thalassotalea loyana LMG 22536T draft genome sequence.</title>
        <authorList>
            <person name="Sawabe T."/>
        </authorList>
    </citation>
    <scope>NUCLEOTIDE SEQUENCE [LARGE SCALE GENOMIC DNA]</scope>
    <source>
        <strain evidence="1 2">LMG 22536</strain>
    </source>
</reference>
<gene>
    <name evidence="1" type="ORF">tloyanaT_21310</name>
</gene>
<evidence type="ECO:0008006" key="3">
    <source>
        <dbReference type="Google" id="ProtNLM"/>
    </source>
</evidence>
<proteinExistence type="predicted"/>
<protein>
    <recommendedName>
        <fullName evidence="3">DUF4156 domain-containing protein</fullName>
    </recommendedName>
</protein>
<keyword evidence="2" id="KW-1185">Reference proteome</keyword>
<dbReference type="RefSeq" id="WP_284298399.1">
    <property type="nucleotide sequence ID" value="NZ_BSSV01000004.1"/>
</dbReference>
<name>A0ABQ6HEM1_9GAMM</name>
<sequence>MKKVVVGILFTVLLSSCSQTITPSNGQSQWDFDHQVQFKQTKLEDNYYHIEVIPNSNIGFDRLATFLIRRSLDVCNAYGFKLEVLTGVESFTDRKAHPNKIFGSLAANLACPVKQDN</sequence>
<accession>A0ABQ6HEM1</accession>
<comment type="caution">
    <text evidence="1">The sequence shown here is derived from an EMBL/GenBank/DDBJ whole genome shotgun (WGS) entry which is preliminary data.</text>
</comment>
<evidence type="ECO:0000313" key="1">
    <source>
        <dbReference type="EMBL" id="GLX85879.1"/>
    </source>
</evidence>